<evidence type="ECO:0000313" key="8">
    <source>
        <dbReference type="Proteomes" id="UP001217417"/>
    </source>
</evidence>
<sequence>MTSPSFFSVSYTPTTPATLMPAARQLVPAALPPALEKFHRSLVTHHLFYAPLLNWLVIFVFLVFIIRLILVFNTAVAVSPLIIMSVSNVLLFGLSDALAQTVVTISENYASSRRSTSLGVTDSEKPPTDGTPFARTSSHVFVASTASHFSTAAFKFDRVIRFATWGFLLSTFLFKWLELLHVWIPITEDSVVVPVLLRVLVDQLIWTPISLSGFFAFISFVEGGSMKAVKHKLSTLLIPTLKSNYMVWPAAQIINFRLIPLHLQLPFISTVGLLWNIWLSIANSSSTEM</sequence>
<dbReference type="PANTHER" id="PTHR11266:SF50">
    <property type="entry name" value="VACUOLAR MEMBRANE PROTEIN YOR292C"/>
    <property type="match status" value="1"/>
</dbReference>
<dbReference type="AlphaFoldDB" id="A0AAD7VWV1"/>
<comment type="caution">
    <text evidence="7">The sequence shown here is derived from an EMBL/GenBank/DDBJ whole genome shotgun (WGS) entry which is preliminary data.</text>
</comment>
<comment type="subcellular location">
    <subcellularLocation>
        <location evidence="1">Membrane</location>
        <topology evidence="1">Multi-pass membrane protein</topology>
    </subcellularLocation>
</comment>
<keyword evidence="4 6" id="KW-1133">Transmembrane helix</keyword>
<evidence type="ECO:0000256" key="3">
    <source>
        <dbReference type="ARBA" id="ARBA00022692"/>
    </source>
</evidence>
<proteinExistence type="inferred from homology"/>
<dbReference type="EMBL" id="JARPMG010000001">
    <property type="protein sequence ID" value="KAJ8104020.1"/>
    <property type="molecule type" value="Genomic_DNA"/>
</dbReference>
<accession>A0AAD7VWV1</accession>
<organism evidence="7 8">
    <name type="scientific">Lipomyces tetrasporus</name>
    <dbReference type="NCBI Taxonomy" id="54092"/>
    <lineage>
        <taxon>Eukaryota</taxon>
        <taxon>Fungi</taxon>
        <taxon>Dikarya</taxon>
        <taxon>Ascomycota</taxon>
        <taxon>Saccharomycotina</taxon>
        <taxon>Lipomycetes</taxon>
        <taxon>Lipomycetales</taxon>
        <taxon>Lipomycetaceae</taxon>
        <taxon>Lipomyces</taxon>
    </lineage>
</organism>
<dbReference type="Proteomes" id="UP001217417">
    <property type="component" value="Unassembled WGS sequence"/>
</dbReference>
<dbReference type="Pfam" id="PF04117">
    <property type="entry name" value="Mpv17_PMP22"/>
    <property type="match status" value="1"/>
</dbReference>
<dbReference type="InterPro" id="IPR007248">
    <property type="entry name" value="Mpv17_PMP22"/>
</dbReference>
<keyword evidence="3 6" id="KW-0812">Transmembrane</keyword>
<dbReference type="PANTHER" id="PTHR11266">
    <property type="entry name" value="PEROXISOMAL MEMBRANE PROTEIN 2, PXMP2 MPV17"/>
    <property type="match status" value="1"/>
</dbReference>
<evidence type="ECO:0000313" key="7">
    <source>
        <dbReference type="EMBL" id="KAJ8104020.1"/>
    </source>
</evidence>
<gene>
    <name evidence="7" type="ORF">POJ06DRAFT_264849</name>
</gene>
<feature type="transmembrane region" description="Helical" evidence="6">
    <location>
        <begin position="82"/>
        <end position="105"/>
    </location>
</feature>
<feature type="transmembrane region" description="Helical" evidence="6">
    <location>
        <begin position="204"/>
        <end position="221"/>
    </location>
</feature>
<keyword evidence="5 6" id="KW-0472">Membrane</keyword>
<comment type="similarity">
    <text evidence="2 6">Belongs to the peroxisomal membrane protein PXMP2/4 family.</text>
</comment>
<evidence type="ECO:0000256" key="2">
    <source>
        <dbReference type="ARBA" id="ARBA00006824"/>
    </source>
</evidence>
<evidence type="ECO:0000256" key="1">
    <source>
        <dbReference type="ARBA" id="ARBA00004141"/>
    </source>
</evidence>
<reference evidence="7" key="1">
    <citation type="submission" date="2023-03" db="EMBL/GenBank/DDBJ databases">
        <title>Near-Complete genome sequence of Lipomyces tetrasporous NRRL Y-64009, an oleaginous yeast capable of growing on lignocellulosic hydrolysates.</title>
        <authorList>
            <consortium name="Lawrence Berkeley National Laboratory"/>
            <person name="Jagtap S.S."/>
            <person name="Liu J.-J."/>
            <person name="Walukiewicz H.E."/>
            <person name="Pangilinan J."/>
            <person name="Lipzen A."/>
            <person name="Ahrendt S."/>
            <person name="Koriabine M."/>
            <person name="Cobaugh K."/>
            <person name="Salamov A."/>
            <person name="Yoshinaga Y."/>
            <person name="Ng V."/>
            <person name="Daum C."/>
            <person name="Grigoriev I.V."/>
            <person name="Slininger P.J."/>
            <person name="Dien B.S."/>
            <person name="Jin Y.-S."/>
            <person name="Rao C.V."/>
        </authorList>
    </citation>
    <scope>NUCLEOTIDE SEQUENCE</scope>
    <source>
        <strain evidence="7">NRRL Y-64009</strain>
    </source>
</reference>
<dbReference type="GO" id="GO:0005739">
    <property type="term" value="C:mitochondrion"/>
    <property type="evidence" value="ECO:0007669"/>
    <property type="project" value="TreeGrafter"/>
</dbReference>
<feature type="transmembrane region" description="Helical" evidence="6">
    <location>
        <begin position="47"/>
        <end position="70"/>
    </location>
</feature>
<evidence type="ECO:0000256" key="5">
    <source>
        <dbReference type="ARBA" id="ARBA00023136"/>
    </source>
</evidence>
<evidence type="ECO:0000256" key="4">
    <source>
        <dbReference type="ARBA" id="ARBA00022989"/>
    </source>
</evidence>
<keyword evidence="8" id="KW-1185">Reference proteome</keyword>
<dbReference type="GeneID" id="80884195"/>
<dbReference type="RefSeq" id="XP_056047470.1">
    <property type="nucleotide sequence ID" value="XM_056189029.1"/>
</dbReference>
<feature type="transmembrane region" description="Helical" evidence="6">
    <location>
        <begin position="162"/>
        <end position="184"/>
    </location>
</feature>
<name>A0AAD7VWV1_9ASCO</name>
<protein>
    <submittedName>
        <fullName evidence="7">Uncharacterized protein</fullName>
    </submittedName>
</protein>
<dbReference type="GO" id="GO:0016020">
    <property type="term" value="C:membrane"/>
    <property type="evidence" value="ECO:0007669"/>
    <property type="project" value="UniProtKB-SubCell"/>
</dbReference>
<evidence type="ECO:0000256" key="6">
    <source>
        <dbReference type="RuleBase" id="RU363053"/>
    </source>
</evidence>